<feature type="domain" description="Beta-lactamase-related" evidence="3">
    <location>
        <begin position="90"/>
        <end position="381"/>
    </location>
</feature>
<dbReference type="PANTHER" id="PTHR46825:SF7">
    <property type="entry name" value="D-ALANYL-D-ALANINE CARBOXYPEPTIDASE"/>
    <property type="match status" value="1"/>
</dbReference>
<dbReference type="InterPro" id="IPR050491">
    <property type="entry name" value="AmpC-like"/>
</dbReference>
<keyword evidence="5" id="KW-1185">Reference proteome</keyword>
<proteinExistence type="predicted"/>
<dbReference type="Proteomes" id="UP000634780">
    <property type="component" value="Unassembled WGS sequence"/>
</dbReference>
<feature type="chain" id="PRO_5045683090" evidence="2">
    <location>
        <begin position="37"/>
        <end position="420"/>
    </location>
</feature>
<evidence type="ECO:0000313" key="4">
    <source>
        <dbReference type="EMBL" id="MBJ3809257.1"/>
    </source>
</evidence>
<comment type="caution">
    <text evidence="4">The sequence shown here is derived from an EMBL/GenBank/DDBJ whole genome shotgun (WGS) entry which is preliminary data.</text>
</comment>
<protein>
    <submittedName>
        <fullName evidence="4">Beta-lactamase family protein</fullName>
    </submittedName>
</protein>
<dbReference type="PANTHER" id="PTHR46825">
    <property type="entry name" value="D-ALANYL-D-ALANINE-CARBOXYPEPTIDASE/ENDOPEPTIDASE AMPH"/>
    <property type="match status" value="1"/>
</dbReference>
<organism evidence="4 5">
    <name type="scientific">Streptomyces flavofungini</name>
    <dbReference type="NCBI Taxonomy" id="68200"/>
    <lineage>
        <taxon>Bacteria</taxon>
        <taxon>Bacillati</taxon>
        <taxon>Actinomycetota</taxon>
        <taxon>Actinomycetes</taxon>
        <taxon>Kitasatosporales</taxon>
        <taxon>Streptomycetaceae</taxon>
        <taxon>Streptomyces</taxon>
    </lineage>
</organism>
<evidence type="ECO:0000256" key="1">
    <source>
        <dbReference type="SAM" id="MobiDB-lite"/>
    </source>
</evidence>
<feature type="region of interest" description="Disordered" evidence="1">
    <location>
        <begin position="78"/>
        <end position="103"/>
    </location>
</feature>
<dbReference type="RefSeq" id="WP_190118722.1">
    <property type="nucleotide sequence ID" value="NZ_BMVR01000012.1"/>
</dbReference>
<dbReference type="Pfam" id="PF00144">
    <property type="entry name" value="Beta-lactamase"/>
    <property type="match status" value="1"/>
</dbReference>
<dbReference type="InterPro" id="IPR001466">
    <property type="entry name" value="Beta-lactam-related"/>
</dbReference>
<sequence length="420" mass="46118">MPAHPPRSRTATRHRVALAVTATLAAATVALPPALASDRPEEPERSSPQGPTRGADRDFQRDADAVRATGAVGVQARITGGRTTPGTGPRTVTSGTADLRTGRPVPADGYFRLASNTKTFVATVVLQLSAERELSLDDTVERWLPGLVRGNGNDGRRISLRQLLQHTSGIHDDYPGFDSAAEYHRRRFDPYTPEQLVERAMRHRPDFRPGKGWAYSNVGYMLLGMVIEKATGNAWHDEVRDRLLKPLGLRHTYYPYDSPAVRKPHARGYQHFATAPKLADVTLLNDANAAGGLIGTTADLNRFFRALLGGKALKPAQLKEMKRTVPLNKEFQVPYPGARYGLGLMRSKLPCGGWYWTHGGDEIGYMSRNAVTEDGRIAVTASVPTEWSTSAADTLPQHRATIRLVTRALCAQRNLPLQQH</sequence>
<name>A0ABS0X7T1_9ACTN</name>
<dbReference type="Gene3D" id="3.40.710.10">
    <property type="entry name" value="DD-peptidase/beta-lactamase superfamily"/>
    <property type="match status" value="1"/>
</dbReference>
<dbReference type="EMBL" id="JAEKOZ010000011">
    <property type="protein sequence ID" value="MBJ3809257.1"/>
    <property type="molecule type" value="Genomic_DNA"/>
</dbReference>
<feature type="region of interest" description="Disordered" evidence="1">
    <location>
        <begin position="31"/>
        <end position="59"/>
    </location>
</feature>
<feature type="signal peptide" evidence="2">
    <location>
        <begin position="1"/>
        <end position="36"/>
    </location>
</feature>
<gene>
    <name evidence="4" type="ORF">JGB26_19405</name>
</gene>
<feature type="compositionally biased region" description="Low complexity" evidence="1">
    <location>
        <begin position="79"/>
        <end position="96"/>
    </location>
</feature>
<accession>A0ABS0X7T1</accession>
<evidence type="ECO:0000259" key="3">
    <source>
        <dbReference type="Pfam" id="PF00144"/>
    </source>
</evidence>
<keyword evidence="2" id="KW-0732">Signal</keyword>
<evidence type="ECO:0000256" key="2">
    <source>
        <dbReference type="SAM" id="SignalP"/>
    </source>
</evidence>
<dbReference type="SUPFAM" id="SSF56601">
    <property type="entry name" value="beta-lactamase/transpeptidase-like"/>
    <property type="match status" value="1"/>
</dbReference>
<reference evidence="4 5" key="1">
    <citation type="submission" date="2020-12" db="EMBL/GenBank/DDBJ databases">
        <title>Streptomyces typhae sp. nov., a novel endophytic actinomycete isolated from the root of cattail pollen (Typha angustifolia L.).</title>
        <authorList>
            <person name="Peng C."/>
            <person name="Liu C."/>
        </authorList>
    </citation>
    <scope>NUCLEOTIDE SEQUENCE [LARGE SCALE GENOMIC DNA]</scope>
    <source>
        <strain evidence="4 5">JCM 4753</strain>
    </source>
</reference>
<evidence type="ECO:0000313" key="5">
    <source>
        <dbReference type="Proteomes" id="UP000634780"/>
    </source>
</evidence>
<dbReference type="InterPro" id="IPR012338">
    <property type="entry name" value="Beta-lactam/transpept-like"/>
</dbReference>